<dbReference type="AlphaFoldDB" id="A0A4R2PUQ5"/>
<dbReference type="RefSeq" id="WP_132465689.1">
    <property type="nucleotide sequence ID" value="NZ_SLXP01000017.1"/>
</dbReference>
<keyword evidence="2" id="KW-0378">Hydrolase</keyword>
<dbReference type="Proteomes" id="UP000294835">
    <property type="component" value="Unassembled WGS sequence"/>
</dbReference>
<comment type="caution">
    <text evidence="2">The sequence shown here is derived from an EMBL/GenBank/DDBJ whole genome shotgun (WGS) entry which is preliminary data.</text>
</comment>
<keyword evidence="2" id="KW-0269">Exonuclease</keyword>
<dbReference type="GO" id="GO:0004527">
    <property type="term" value="F:exonuclease activity"/>
    <property type="evidence" value="ECO:0007669"/>
    <property type="project" value="UniProtKB-KW"/>
</dbReference>
<dbReference type="Pfam" id="PF00149">
    <property type="entry name" value="Metallophos"/>
    <property type="match status" value="1"/>
</dbReference>
<dbReference type="PANTHER" id="PTHR30337">
    <property type="entry name" value="COMPONENT OF ATP-DEPENDENT DSDNA EXONUCLEASE"/>
    <property type="match status" value="1"/>
</dbReference>
<dbReference type="PIRSF" id="PIRSF033093">
    <property type="entry name" value="UCP_ML1119"/>
    <property type="match status" value="1"/>
</dbReference>
<proteinExistence type="predicted"/>
<dbReference type="SUPFAM" id="SSF56300">
    <property type="entry name" value="Metallo-dependent phosphatases"/>
    <property type="match status" value="1"/>
</dbReference>
<dbReference type="InterPro" id="IPR050535">
    <property type="entry name" value="DNA_Repair-Maintenance_Comp"/>
</dbReference>
<evidence type="ECO:0000313" key="3">
    <source>
        <dbReference type="Proteomes" id="UP000294835"/>
    </source>
</evidence>
<evidence type="ECO:0000313" key="2">
    <source>
        <dbReference type="EMBL" id="TCP38808.1"/>
    </source>
</evidence>
<dbReference type="InterPro" id="IPR014577">
    <property type="entry name" value="UCP033093_metalloPase"/>
</dbReference>
<reference evidence="2 3" key="1">
    <citation type="submission" date="2019-03" db="EMBL/GenBank/DDBJ databases">
        <title>Genomic Encyclopedia of Type Strains, Phase IV (KMG-IV): sequencing the most valuable type-strain genomes for metagenomic binning, comparative biology and taxonomic classification.</title>
        <authorList>
            <person name="Goeker M."/>
        </authorList>
    </citation>
    <scope>NUCLEOTIDE SEQUENCE [LARGE SCALE GENOMIC DNA]</scope>
    <source>
        <strain evidence="2 3">DSM 18063</strain>
    </source>
</reference>
<keyword evidence="2" id="KW-0540">Nuclease</keyword>
<dbReference type="Gene3D" id="3.60.21.10">
    <property type="match status" value="1"/>
</dbReference>
<name>A0A4R2PUQ5_9RHOB</name>
<dbReference type="InterPro" id="IPR004843">
    <property type="entry name" value="Calcineurin-like_PHP"/>
</dbReference>
<dbReference type="PANTHER" id="PTHR30337:SF0">
    <property type="entry name" value="NUCLEASE SBCCD SUBUNIT D"/>
    <property type="match status" value="1"/>
</dbReference>
<dbReference type="OrthoDB" id="9773856at2"/>
<evidence type="ECO:0000259" key="1">
    <source>
        <dbReference type="Pfam" id="PF00149"/>
    </source>
</evidence>
<dbReference type="InterPro" id="IPR029052">
    <property type="entry name" value="Metallo-depent_PP-like"/>
</dbReference>
<protein>
    <submittedName>
        <fullName evidence="2">DNA repair exonuclease SbcCD nuclease subunit</fullName>
    </submittedName>
</protein>
<gene>
    <name evidence="2" type="ORF">EV662_11742</name>
</gene>
<dbReference type="EMBL" id="SLXP01000017">
    <property type="protein sequence ID" value="TCP38808.1"/>
    <property type="molecule type" value="Genomic_DNA"/>
</dbReference>
<keyword evidence="3" id="KW-1185">Reference proteome</keyword>
<accession>A0A4R2PUQ5</accession>
<sequence>MFRFLHSSDLHLGKPFGRFDGDLPALLRAARYAALGRLAGAARAHGAGVILLAGDTFDAETPAPATIRQALQAMAEASDLTWVILPGNHDSLAALDLWRRVAEAQPDNVRVALDPTPIRIGPAAILPAPCTARRPGRDLTSVLDQATPEGALRIGLAHGAVTEFCEEGDAALIPPDRAARSGLDYLALGDWHGQMPIGARSWYSGTPEADSFKHDAPAAALAVTLAGPGAAPEVVPVPTGDYAWVTTRPDLLPGEDVEARLAGLLPPPEARRKTLFRLRPQGRLTLAERTLLETGARAVREDFAWFEAELGGLSIHHDVTDLDEIDRAGALRRAAEALWDEAQSPALSEADREIAAAALARLYALASEVA</sequence>
<feature type="domain" description="Calcineurin-like phosphoesterase" evidence="1">
    <location>
        <begin position="2"/>
        <end position="97"/>
    </location>
</feature>
<organism evidence="2 3">
    <name type="scientific">Rhodovulum marinum</name>
    <dbReference type="NCBI Taxonomy" id="320662"/>
    <lineage>
        <taxon>Bacteria</taxon>
        <taxon>Pseudomonadati</taxon>
        <taxon>Pseudomonadota</taxon>
        <taxon>Alphaproteobacteria</taxon>
        <taxon>Rhodobacterales</taxon>
        <taxon>Paracoccaceae</taxon>
        <taxon>Rhodovulum</taxon>
    </lineage>
</organism>